<gene>
    <name evidence="2" type="ORF">A7D00_7309</name>
</gene>
<reference evidence="2 3" key="1">
    <citation type="submission" date="2016-05" db="EMBL/GenBank/DDBJ databases">
        <title>Genome sequencing of Trichophyton violaceum CMCC(F)T3l isolated from hair.</title>
        <authorList>
            <person name="Zhan P."/>
            <person name="Tao Y."/>
            <person name="Liu W."/>
        </authorList>
    </citation>
    <scope>NUCLEOTIDE SEQUENCE [LARGE SCALE GENOMIC DNA]</scope>
    <source>
        <strain evidence="3">CMCC(F)T3l</strain>
    </source>
</reference>
<organism evidence="2 3">
    <name type="scientific">Trichophyton violaceum</name>
    <dbReference type="NCBI Taxonomy" id="34388"/>
    <lineage>
        <taxon>Eukaryota</taxon>
        <taxon>Fungi</taxon>
        <taxon>Dikarya</taxon>
        <taxon>Ascomycota</taxon>
        <taxon>Pezizomycotina</taxon>
        <taxon>Eurotiomycetes</taxon>
        <taxon>Eurotiomycetidae</taxon>
        <taxon>Onygenales</taxon>
        <taxon>Arthrodermataceae</taxon>
        <taxon>Trichophyton</taxon>
    </lineage>
</organism>
<evidence type="ECO:0000256" key="1">
    <source>
        <dbReference type="SAM" id="MobiDB-lite"/>
    </source>
</evidence>
<accession>A0A178FB04</accession>
<dbReference type="EMBL" id="LHPN01000023">
    <property type="protein sequence ID" value="OAL68743.1"/>
    <property type="molecule type" value="Genomic_DNA"/>
</dbReference>
<feature type="compositionally biased region" description="Polar residues" evidence="1">
    <location>
        <begin position="132"/>
        <end position="146"/>
    </location>
</feature>
<evidence type="ECO:0000313" key="3">
    <source>
        <dbReference type="Proteomes" id="UP000243519"/>
    </source>
</evidence>
<sequence>MTGNSKLSRKQKNAEGFIERKQKKFNKLKQDKLPIDSTPNTAQGDIYSGSDPYITAGLVWYPNYYDPACNPMPYYQMTEYPMINHSHPQCFGTPNRIIYASAREMASFNQAYWLPMPEGYPPYSCPGSIPSPVNSSWTPSPSTHQTGAWGWNRSQSAHHENEPDQSPPANEPTRLRGDAPEFIPAYKQQHETKGCEDGIPMTSLDESYSR</sequence>
<dbReference type="Proteomes" id="UP000243519">
    <property type="component" value="Unassembled WGS sequence"/>
</dbReference>
<dbReference type="OrthoDB" id="4173840at2759"/>
<name>A0A178FB04_TRIVO</name>
<feature type="region of interest" description="Disordered" evidence="1">
    <location>
        <begin position="132"/>
        <end position="210"/>
    </location>
</feature>
<dbReference type="AlphaFoldDB" id="A0A178FB04"/>
<evidence type="ECO:0000313" key="2">
    <source>
        <dbReference type="EMBL" id="OAL68743.1"/>
    </source>
</evidence>
<protein>
    <submittedName>
        <fullName evidence="2">Uncharacterized protein</fullName>
    </submittedName>
</protein>
<keyword evidence="3" id="KW-1185">Reference proteome</keyword>
<proteinExistence type="predicted"/>
<comment type="caution">
    <text evidence="2">The sequence shown here is derived from an EMBL/GenBank/DDBJ whole genome shotgun (WGS) entry which is preliminary data.</text>
</comment>